<comment type="caution">
    <text evidence="11">The sequence shown here is derived from an EMBL/GenBank/DDBJ whole genome shotgun (WGS) entry which is preliminary data.</text>
</comment>
<sequence>MSFFHHSCFILLNLLTFIIASLDNIKAYMHHRAIPSSLEARVIRWYDYLWAENKLAYTQEDTVLQSLPHRLRAEIALHVHLDTLKQVEIFQNTEEGFLSELVLRLRPVLFGPGDYICKKGEGIFLFFNGYTRPIHTFKEFCEKS</sequence>
<organism evidence="11 12">
    <name type="scientific">Protopolystoma xenopodis</name>
    <dbReference type="NCBI Taxonomy" id="117903"/>
    <lineage>
        <taxon>Eukaryota</taxon>
        <taxon>Metazoa</taxon>
        <taxon>Spiralia</taxon>
        <taxon>Lophotrochozoa</taxon>
        <taxon>Platyhelminthes</taxon>
        <taxon>Monogenea</taxon>
        <taxon>Polyopisthocotylea</taxon>
        <taxon>Polystomatidea</taxon>
        <taxon>Polystomatidae</taxon>
        <taxon>Protopolystoma</taxon>
    </lineage>
</organism>
<dbReference type="GO" id="GO:0005223">
    <property type="term" value="F:intracellularly cGMP-activated cation channel activity"/>
    <property type="evidence" value="ECO:0007669"/>
    <property type="project" value="TreeGrafter"/>
</dbReference>
<dbReference type="GO" id="GO:0005886">
    <property type="term" value="C:plasma membrane"/>
    <property type="evidence" value="ECO:0007669"/>
    <property type="project" value="TreeGrafter"/>
</dbReference>
<keyword evidence="3" id="KW-0812">Transmembrane</keyword>
<dbReference type="InterPro" id="IPR050866">
    <property type="entry name" value="CNG_cation_channel"/>
</dbReference>
<feature type="signal peptide" evidence="9">
    <location>
        <begin position="1"/>
        <end position="20"/>
    </location>
</feature>
<evidence type="ECO:0000256" key="9">
    <source>
        <dbReference type="SAM" id="SignalP"/>
    </source>
</evidence>
<dbReference type="GO" id="GO:0044877">
    <property type="term" value="F:protein-containing complex binding"/>
    <property type="evidence" value="ECO:0007669"/>
    <property type="project" value="TreeGrafter"/>
</dbReference>
<keyword evidence="5" id="KW-0406">Ion transport</keyword>
<dbReference type="EMBL" id="CAAALY010247635">
    <property type="protein sequence ID" value="VEL34425.1"/>
    <property type="molecule type" value="Genomic_DNA"/>
</dbReference>
<dbReference type="FunFam" id="1.10.287.630:FF:000001">
    <property type="entry name" value="Cyclic nucleotide-gated channel alpha 3"/>
    <property type="match status" value="1"/>
</dbReference>
<keyword evidence="8" id="KW-0407">Ion channel</keyword>
<dbReference type="OrthoDB" id="421226at2759"/>
<dbReference type="Gene3D" id="2.60.120.10">
    <property type="entry name" value="Jelly Rolls"/>
    <property type="match status" value="1"/>
</dbReference>
<dbReference type="Gene3D" id="1.10.287.630">
    <property type="entry name" value="Helix hairpin bin"/>
    <property type="match status" value="1"/>
</dbReference>
<evidence type="ECO:0000313" key="11">
    <source>
        <dbReference type="EMBL" id="VEL34425.1"/>
    </source>
</evidence>
<dbReference type="GO" id="GO:0017071">
    <property type="term" value="C:intracellular cyclic nucleotide activated cation channel complex"/>
    <property type="evidence" value="ECO:0007669"/>
    <property type="project" value="TreeGrafter"/>
</dbReference>
<keyword evidence="4" id="KW-1133">Transmembrane helix</keyword>
<keyword evidence="12" id="KW-1185">Reference proteome</keyword>
<protein>
    <recommendedName>
        <fullName evidence="10">Cyclic nucleotide-binding domain-containing protein</fullName>
    </recommendedName>
</protein>
<dbReference type="Proteomes" id="UP000784294">
    <property type="component" value="Unassembled WGS sequence"/>
</dbReference>
<dbReference type="InterPro" id="IPR000595">
    <property type="entry name" value="cNMP-bd_dom"/>
</dbReference>
<evidence type="ECO:0000256" key="2">
    <source>
        <dbReference type="ARBA" id="ARBA00022448"/>
    </source>
</evidence>
<dbReference type="PANTHER" id="PTHR45638:SF4">
    <property type="entry name" value="CYCLIC NUCLEOTIDE-BINDING DOMAIN-CONTAINING PROTEIN"/>
    <property type="match status" value="1"/>
</dbReference>
<dbReference type="InterPro" id="IPR014710">
    <property type="entry name" value="RmlC-like_jellyroll"/>
</dbReference>
<dbReference type="PANTHER" id="PTHR45638">
    <property type="entry name" value="CYCLIC NUCLEOTIDE-GATED CATION CHANNEL SUBUNIT A"/>
    <property type="match status" value="1"/>
</dbReference>
<evidence type="ECO:0000313" key="12">
    <source>
        <dbReference type="Proteomes" id="UP000784294"/>
    </source>
</evidence>
<comment type="subcellular location">
    <subcellularLocation>
        <location evidence="1">Membrane</location>
        <topology evidence="1">Multi-pass membrane protein</topology>
    </subcellularLocation>
</comment>
<feature type="domain" description="Cyclic nucleotide-binding" evidence="10">
    <location>
        <begin position="89"/>
        <end position="121"/>
    </location>
</feature>
<keyword evidence="2" id="KW-0813">Transport</keyword>
<dbReference type="PROSITE" id="PS50042">
    <property type="entry name" value="CNMP_BINDING_3"/>
    <property type="match status" value="1"/>
</dbReference>
<dbReference type="AlphaFoldDB" id="A0A448XDQ4"/>
<keyword evidence="7" id="KW-1071">Ligand-gated ion channel</keyword>
<evidence type="ECO:0000256" key="4">
    <source>
        <dbReference type="ARBA" id="ARBA00022989"/>
    </source>
</evidence>
<evidence type="ECO:0000256" key="1">
    <source>
        <dbReference type="ARBA" id="ARBA00004141"/>
    </source>
</evidence>
<dbReference type="GO" id="GO:0030553">
    <property type="term" value="F:cGMP binding"/>
    <property type="evidence" value="ECO:0007669"/>
    <property type="project" value="TreeGrafter"/>
</dbReference>
<evidence type="ECO:0000256" key="5">
    <source>
        <dbReference type="ARBA" id="ARBA00023065"/>
    </source>
</evidence>
<keyword evidence="9" id="KW-0732">Signal</keyword>
<evidence type="ECO:0000256" key="7">
    <source>
        <dbReference type="ARBA" id="ARBA00023286"/>
    </source>
</evidence>
<dbReference type="SUPFAM" id="SSF51206">
    <property type="entry name" value="cAMP-binding domain-like"/>
    <property type="match status" value="1"/>
</dbReference>
<name>A0A448XDQ4_9PLAT</name>
<feature type="chain" id="PRO_5019436500" description="Cyclic nucleotide-binding domain-containing protein" evidence="9">
    <location>
        <begin position="21"/>
        <end position="144"/>
    </location>
</feature>
<evidence type="ECO:0000256" key="3">
    <source>
        <dbReference type="ARBA" id="ARBA00022692"/>
    </source>
</evidence>
<evidence type="ECO:0000256" key="6">
    <source>
        <dbReference type="ARBA" id="ARBA00023136"/>
    </source>
</evidence>
<evidence type="ECO:0000259" key="10">
    <source>
        <dbReference type="PROSITE" id="PS50042"/>
    </source>
</evidence>
<proteinExistence type="predicted"/>
<keyword evidence="6" id="KW-0472">Membrane</keyword>
<reference evidence="11" key="1">
    <citation type="submission" date="2018-11" db="EMBL/GenBank/DDBJ databases">
        <authorList>
            <consortium name="Pathogen Informatics"/>
        </authorList>
    </citation>
    <scope>NUCLEOTIDE SEQUENCE</scope>
</reference>
<dbReference type="GO" id="GO:0005222">
    <property type="term" value="F:intracellularly cAMP-activated cation channel activity"/>
    <property type="evidence" value="ECO:0007669"/>
    <property type="project" value="TreeGrafter"/>
</dbReference>
<gene>
    <name evidence="11" type="ORF">PXEA_LOCUS27865</name>
</gene>
<accession>A0A448XDQ4</accession>
<dbReference type="InterPro" id="IPR018490">
    <property type="entry name" value="cNMP-bd_dom_sf"/>
</dbReference>
<evidence type="ECO:0000256" key="8">
    <source>
        <dbReference type="ARBA" id="ARBA00023303"/>
    </source>
</evidence>